<protein>
    <submittedName>
        <fullName evidence="1">Uncharacterized protein</fullName>
    </submittedName>
</protein>
<accession>A0ACC1P854</accession>
<name>A0ACC1P854_9APHY</name>
<dbReference type="EMBL" id="JANSHE010003185">
    <property type="protein sequence ID" value="KAJ2987234.1"/>
    <property type="molecule type" value="Genomic_DNA"/>
</dbReference>
<evidence type="ECO:0000313" key="2">
    <source>
        <dbReference type="Proteomes" id="UP001144978"/>
    </source>
</evidence>
<organism evidence="1 2">
    <name type="scientific">Trametes sanguinea</name>
    <dbReference type="NCBI Taxonomy" id="158606"/>
    <lineage>
        <taxon>Eukaryota</taxon>
        <taxon>Fungi</taxon>
        <taxon>Dikarya</taxon>
        <taxon>Basidiomycota</taxon>
        <taxon>Agaricomycotina</taxon>
        <taxon>Agaricomycetes</taxon>
        <taxon>Polyporales</taxon>
        <taxon>Polyporaceae</taxon>
        <taxon>Trametes</taxon>
    </lineage>
</organism>
<proteinExistence type="predicted"/>
<gene>
    <name evidence="1" type="ORF">NUW54_g9486</name>
</gene>
<dbReference type="Proteomes" id="UP001144978">
    <property type="component" value="Unassembled WGS sequence"/>
</dbReference>
<comment type="caution">
    <text evidence="1">The sequence shown here is derived from an EMBL/GenBank/DDBJ whole genome shotgun (WGS) entry which is preliminary data.</text>
</comment>
<evidence type="ECO:0000313" key="1">
    <source>
        <dbReference type="EMBL" id="KAJ2987234.1"/>
    </source>
</evidence>
<keyword evidence="2" id="KW-1185">Reference proteome</keyword>
<reference evidence="1" key="1">
    <citation type="submission" date="2022-08" db="EMBL/GenBank/DDBJ databases">
        <title>Genome Sequence of Pycnoporus sanguineus.</title>
        <authorList>
            <person name="Buettner E."/>
        </authorList>
    </citation>
    <scope>NUCLEOTIDE SEQUENCE</scope>
    <source>
        <strain evidence="1">CG-C14</strain>
    </source>
</reference>
<sequence length="419" mass="46833">MPPPDRDPDITEFSPLPPSSPPLSPLSTIPSDDEREAEEVFRDAREELGIRVGEPTDAGFSSDHIYPTSPIRGSTHAQRSAARKAKVKKKRRTAEQARTAEKARAEQEEAEDARVSAEREEARKLQAEHEAATQKHARIRDVLAYMKTRDITYGDVLLFMSDTKASSGYGEERYRGLFSDRGRLRQILSNWVSSGQNKTTRTTVQAWALEYVASLVRKEGDAVTRAQTLQAFRRTVDASFVTEFKFTELYAQLFRLCPSMLSVVSAFCTTPRQTTKLTRMLSVGQLKEATKYQRQRNKVSKGSHFYWSPYRVTHLLLSQLIGSALTVLLRARSQRNSYAGQVMGLYLYATGASRQVISVLSHVGLSGSYQMLAGTHHRSEPRAGKTYPSTTLPQDSSSSTYGKLPTLNGKTSRLTLALE</sequence>